<sequence length="138" mass="15932">MNFKECLEKGLLKKNESSKNWVEKEFSISEKFLKSAEKTLEIEEFEISVIAAYDSLFHSARALLFKQGIAEKSHYCLIEALKELYKNDKALIGFLKSIDQVRVSRHRLQYSGDSAGKQEAEFVKELAEDFLKFSKAKK</sequence>
<evidence type="ECO:0000313" key="3">
    <source>
        <dbReference type="EMBL" id="MBS3057839.1"/>
    </source>
</evidence>
<evidence type="ECO:0000259" key="2">
    <source>
        <dbReference type="Pfam" id="PF05168"/>
    </source>
</evidence>
<reference evidence="3" key="2">
    <citation type="submission" date="2021-05" db="EMBL/GenBank/DDBJ databases">
        <title>Protein family content uncovers lineage relationships and bacterial pathway maintenance mechanisms in DPANN archaea.</title>
        <authorList>
            <person name="Castelle C.J."/>
            <person name="Meheust R."/>
            <person name="Jaffe A.L."/>
            <person name="Seitz K."/>
            <person name="Gong X."/>
            <person name="Baker B.J."/>
            <person name="Banfield J.F."/>
        </authorList>
    </citation>
    <scope>NUCLEOTIDE SEQUENCE</scope>
    <source>
        <strain evidence="3">RIFCSPLOWO2_01_FULL_43_13</strain>
    </source>
</reference>
<dbReference type="EMBL" id="JAGVWB010000003">
    <property type="protein sequence ID" value="MBS3057839.1"/>
    <property type="molecule type" value="Genomic_DNA"/>
</dbReference>
<comment type="similarity">
    <text evidence="1">Belongs to the UPF0332 family.</text>
</comment>
<proteinExistence type="inferred from homology"/>
<evidence type="ECO:0000256" key="1">
    <source>
        <dbReference type="ARBA" id="ARBA00038248"/>
    </source>
</evidence>
<reference evidence="3" key="1">
    <citation type="submission" date="2021-03" db="EMBL/GenBank/DDBJ databases">
        <authorList>
            <person name="Jaffe A."/>
        </authorList>
    </citation>
    <scope>NUCLEOTIDE SEQUENCE</scope>
    <source>
        <strain evidence="3">RIFCSPLOWO2_01_FULL_43_13</strain>
    </source>
</reference>
<dbReference type="Proteomes" id="UP000680185">
    <property type="component" value="Unassembled WGS sequence"/>
</dbReference>
<dbReference type="Pfam" id="PF05168">
    <property type="entry name" value="HEPN"/>
    <property type="match status" value="1"/>
</dbReference>
<dbReference type="InterPro" id="IPR007842">
    <property type="entry name" value="HEPN_dom"/>
</dbReference>
<dbReference type="PANTHER" id="PTHR36565:SF1">
    <property type="entry name" value="UPF0332 PROTEIN TM_1000"/>
    <property type="match status" value="1"/>
</dbReference>
<dbReference type="Gene3D" id="1.20.120.330">
    <property type="entry name" value="Nucleotidyltransferases domain 2"/>
    <property type="match status" value="1"/>
</dbReference>
<dbReference type="InterPro" id="IPR052226">
    <property type="entry name" value="UPF0332_toxin"/>
</dbReference>
<gene>
    <name evidence="3" type="ORF">J4478_00375</name>
</gene>
<dbReference type="AlphaFoldDB" id="A0A8T4KXE1"/>
<evidence type="ECO:0000313" key="4">
    <source>
        <dbReference type="Proteomes" id="UP000680185"/>
    </source>
</evidence>
<protein>
    <submittedName>
        <fullName evidence="3">HEPN domain-containing protein</fullName>
    </submittedName>
</protein>
<organism evidence="3 4">
    <name type="scientific">Candidatus Iainarchaeum sp</name>
    <dbReference type="NCBI Taxonomy" id="3101447"/>
    <lineage>
        <taxon>Archaea</taxon>
        <taxon>Candidatus Iainarchaeota</taxon>
        <taxon>Candidatus Iainarchaeia</taxon>
        <taxon>Candidatus Iainarchaeales</taxon>
        <taxon>Candidatus Iainarchaeaceae</taxon>
        <taxon>Candidatus Iainarchaeum</taxon>
    </lineage>
</organism>
<dbReference type="PANTHER" id="PTHR36565">
    <property type="entry name" value="UPF0332 PROTEIN TM_1000"/>
    <property type="match status" value="1"/>
</dbReference>
<comment type="caution">
    <text evidence="3">The sequence shown here is derived from an EMBL/GenBank/DDBJ whole genome shotgun (WGS) entry which is preliminary data.</text>
</comment>
<accession>A0A8T4KXE1</accession>
<name>A0A8T4KXE1_9ARCH</name>
<feature type="domain" description="HEPN" evidence="2">
    <location>
        <begin position="26"/>
        <end position="135"/>
    </location>
</feature>